<name>A0AAD5E4Z5_UMBRA</name>
<evidence type="ECO:0000313" key="3">
    <source>
        <dbReference type="EMBL" id="KAI8576952.1"/>
    </source>
</evidence>
<dbReference type="RefSeq" id="XP_051441956.1">
    <property type="nucleotide sequence ID" value="XM_051591196.1"/>
</dbReference>
<feature type="coiled-coil region" evidence="1">
    <location>
        <begin position="531"/>
        <end position="583"/>
    </location>
</feature>
<feature type="region of interest" description="Disordered" evidence="2">
    <location>
        <begin position="407"/>
        <end position="432"/>
    </location>
</feature>
<dbReference type="Proteomes" id="UP001206595">
    <property type="component" value="Unassembled WGS sequence"/>
</dbReference>
<keyword evidence="1" id="KW-0175">Coiled coil</keyword>
<evidence type="ECO:0000313" key="4">
    <source>
        <dbReference type="Proteomes" id="UP001206595"/>
    </source>
</evidence>
<feature type="compositionally biased region" description="Polar residues" evidence="2">
    <location>
        <begin position="241"/>
        <end position="251"/>
    </location>
</feature>
<organism evidence="3 4">
    <name type="scientific">Umbelopsis ramanniana AG</name>
    <dbReference type="NCBI Taxonomy" id="1314678"/>
    <lineage>
        <taxon>Eukaryota</taxon>
        <taxon>Fungi</taxon>
        <taxon>Fungi incertae sedis</taxon>
        <taxon>Mucoromycota</taxon>
        <taxon>Mucoromycotina</taxon>
        <taxon>Umbelopsidomycetes</taxon>
        <taxon>Umbelopsidales</taxon>
        <taxon>Umbelopsidaceae</taxon>
        <taxon>Umbelopsis</taxon>
    </lineage>
</organism>
<evidence type="ECO:0000256" key="2">
    <source>
        <dbReference type="SAM" id="MobiDB-lite"/>
    </source>
</evidence>
<reference evidence="3" key="2">
    <citation type="journal article" date="2022" name="Proc. Natl. Acad. Sci. U.S.A.">
        <title>Diploid-dominant life cycles characterize the early evolution of Fungi.</title>
        <authorList>
            <person name="Amses K.R."/>
            <person name="Simmons D.R."/>
            <person name="Longcore J.E."/>
            <person name="Mondo S.J."/>
            <person name="Seto K."/>
            <person name="Jeronimo G.H."/>
            <person name="Bonds A.E."/>
            <person name="Quandt C.A."/>
            <person name="Davis W.J."/>
            <person name="Chang Y."/>
            <person name="Federici B.A."/>
            <person name="Kuo A."/>
            <person name="LaButti K."/>
            <person name="Pangilinan J."/>
            <person name="Andreopoulos W."/>
            <person name="Tritt A."/>
            <person name="Riley R."/>
            <person name="Hundley H."/>
            <person name="Johnson J."/>
            <person name="Lipzen A."/>
            <person name="Barry K."/>
            <person name="Lang B.F."/>
            <person name="Cuomo C.A."/>
            <person name="Buchler N.E."/>
            <person name="Grigoriev I.V."/>
            <person name="Spatafora J.W."/>
            <person name="Stajich J.E."/>
            <person name="James T.Y."/>
        </authorList>
    </citation>
    <scope>NUCLEOTIDE SEQUENCE</scope>
    <source>
        <strain evidence="3">AG</strain>
    </source>
</reference>
<sequence>MTTISLRSSYAEITQWMIGQYVGRVMDDMKEKLADQSEERNMALIQELKDDIIKTTTITIPQLSQQIEMVASAQQAGEVKLKAELKAFFDEGKNSIVTDIGKIYRQCAEQIEKVQQQSDTTSEVMQELSASLKSLEEASVNATAVQDVKDSVKVIQTDMAKLASNAQVVELRTMTEDKFREQGERNTTVARRMGELKEMFAAVEEKTEQYNRRSQELDIVYDRIKAHIEKLKKGPDLKPTTEPSSPASQDVTRIQSDISTFRTVHTNLNAMIQAVGEDVKTIQAEQSRTTEKLDIMASSMTSGDVVKSLQSQIRQLHEKMMRLDKQMQISDQGSEKRTSETTAYQTQIPTNSWIGGASDHLNEDQLIANRLDAAKAIRYLEAKMVVNEQLVQNNIQDLQRDISNLRKRKAAEDGEPEAKHPRNDTSTPSHSDLQKLVDVHTIQLKDLISFLEPLKSTVLSNVFPVLVQKAFGDLINVSTRHEFDIKAAHETLARIVDQTKTDVSGDEWKTTAAQVFKLQLDSHERRTKLEHAELMEHVQKLKDVYAKMQEKEMLQQVQIDKLNQQLQNNTMMMETMLEALAKNGITVDGTDASHITHSPSL</sequence>
<protein>
    <submittedName>
        <fullName evidence="3">Uncharacterized protein</fullName>
    </submittedName>
</protein>
<dbReference type="EMBL" id="MU620947">
    <property type="protein sequence ID" value="KAI8576952.1"/>
    <property type="molecule type" value="Genomic_DNA"/>
</dbReference>
<dbReference type="AlphaFoldDB" id="A0AAD5E4Z5"/>
<feature type="region of interest" description="Disordered" evidence="2">
    <location>
        <begin position="232"/>
        <end position="251"/>
    </location>
</feature>
<comment type="caution">
    <text evidence="3">The sequence shown here is derived from an EMBL/GenBank/DDBJ whole genome shotgun (WGS) entry which is preliminary data.</text>
</comment>
<dbReference type="GeneID" id="75916539"/>
<keyword evidence="4" id="KW-1185">Reference proteome</keyword>
<accession>A0AAD5E4Z5</accession>
<proteinExistence type="predicted"/>
<gene>
    <name evidence="3" type="ORF">K450DRAFT_254403</name>
</gene>
<feature type="compositionally biased region" description="Basic and acidic residues" evidence="2">
    <location>
        <begin position="407"/>
        <end position="423"/>
    </location>
</feature>
<reference evidence="3" key="1">
    <citation type="submission" date="2021-06" db="EMBL/GenBank/DDBJ databases">
        <authorList>
            <consortium name="DOE Joint Genome Institute"/>
            <person name="Mondo S.J."/>
            <person name="Amses K.R."/>
            <person name="Simmons D.R."/>
            <person name="Longcore J.E."/>
            <person name="Seto K."/>
            <person name="Alves G.H."/>
            <person name="Bonds A.E."/>
            <person name="Quandt C.A."/>
            <person name="Davis W.J."/>
            <person name="Chang Y."/>
            <person name="Letcher P.M."/>
            <person name="Powell M.J."/>
            <person name="Kuo A."/>
            <person name="Labutti K."/>
            <person name="Pangilinan J."/>
            <person name="Andreopoulos W."/>
            <person name="Tritt A."/>
            <person name="Riley R."/>
            <person name="Hundley H."/>
            <person name="Johnson J."/>
            <person name="Lipzen A."/>
            <person name="Barry K."/>
            <person name="Berbee M.L."/>
            <person name="Buchler N.E."/>
            <person name="Grigoriev I.V."/>
            <person name="Spatafora J.W."/>
            <person name="Stajich J.E."/>
            <person name="James T.Y."/>
        </authorList>
    </citation>
    <scope>NUCLEOTIDE SEQUENCE</scope>
    <source>
        <strain evidence="3">AG</strain>
    </source>
</reference>
<evidence type="ECO:0000256" key="1">
    <source>
        <dbReference type="SAM" id="Coils"/>
    </source>
</evidence>